<gene>
    <name evidence="7" type="ORF">D1868_02575</name>
</gene>
<dbReference type="AlphaFoldDB" id="A0A650CM90"/>
<dbReference type="PIRSF" id="PIRSF017269">
    <property type="entry name" value="GCD14"/>
    <property type="match status" value="1"/>
</dbReference>
<evidence type="ECO:0000256" key="1">
    <source>
        <dbReference type="ARBA" id="ARBA00022603"/>
    </source>
</evidence>
<protein>
    <submittedName>
        <fullName evidence="7">Methyltransferase domain-containing protein</fullName>
    </submittedName>
</protein>
<organism evidence="7 8">
    <name type="scientific">Stygiolobus azoricus</name>
    <dbReference type="NCBI Taxonomy" id="41675"/>
    <lineage>
        <taxon>Archaea</taxon>
        <taxon>Thermoproteota</taxon>
        <taxon>Thermoprotei</taxon>
        <taxon>Sulfolobales</taxon>
        <taxon>Sulfolobaceae</taxon>
        <taxon>Stygiolobus</taxon>
    </lineage>
</organism>
<dbReference type="Pfam" id="PF14801">
    <property type="entry name" value="TrmI-like_N"/>
    <property type="match status" value="1"/>
</dbReference>
<dbReference type="Pfam" id="PF08704">
    <property type="entry name" value="GCD14"/>
    <property type="match status" value="1"/>
</dbReference>
<dbReference type="GO" id="GO:0031515">
    <property type="term" value="C:tRNA (m1A) methyltransferase complex"/>
    <property type="evidence" value="ECO:0007669"/>
    <property type="project" value="InterPro"/>
</dbReference>
<name>A0A650CM90_9CREN</name>
<dbReference type="Gene3D" id="3.40.50.150">
    <property type="entry name" value="Vaccinia Virus protein VP39"/>
    <property type="match status" value="1"/>
</dbReference>
<dbReference type="PROSITE" id="PS51620">
    <property type="entry name" value="SAM_TRM61"/>
    <property type="match status" value="1"/>
</dbReference>
<dbReference type="KEGG" id="sazo:D1868_02575"/>
<reference evidence="7 8" key="1">
    <citation type="submission" date="2019-10" db="EMBL/GenBank/DDBJ databases">
        <title>Genome Sequences from Six Type Strain Members of the Archaeal Family Sulfolobaceae: Acidianus ambivalens, Acidianus infernus, Metallosphaera prunae, Stygiolobus azoricus, Sulfolobus metallicus, and Sulfurisphaera ohwakuensis.</title>
        <authorList>
            <person name="Counts J.A."/>
            <person name="Kelly R.M."/>
        </authorList>
    </citation>
    <scope>NUCLEOTIDE SEQUENCE [LARGE SCALE GENOMIC DNA]</scope>
    <source>
        <strain evidence="7 8">FC6</strain>
    </source>
</reference>
<evidence type="ECO:0000256" key="5">
    <source>
        <dbReference type="PIRSR" id="PIRSR017269-1"/>
    </source>
</evidence>
<dbReference type="InterPro" id="IPR014816">
    <property type="entry name" value="tRNA_MeTrfase_Gcd14"/>
</dbReference>
<proteinExistence type="predicted"/>
<feature type="binding site" evidence="5">
    <location>
        <position position="155"/>
    </location>
    <ligand>
        <name>S-adenosyl-L-methionine</name>
        <dbReference type="ChEBI" id="CHEBI:59789"/>
    </ligand>
</feature>
<dbReference type="Proteomes" id="UP000423396">
    <property type="component" value="Chromosome"/>
</dbReference>
<sequence length="257" mass="28734">MPLKEGDSVVIWVDPKRVFLVKIEKGKKFGSDKGTLDLSTLIGKEYGSTVSLSTGVQAYLLRPTPLDAYNGLRRPSQVLYPKDISYMIYVSGIKEGDTVVEAGTGSGFLTISLAYTVGGKGRVITYDIREDMQETARRNLSFMGLLDRVTFKLKDIRQGIDERDVDAVFLDMPDPWNTIQYVHDILKPSGSVVIFVPTVNQIEKTVLKISEFDFVDVHAEELIVREYQVKENATRPKNIGVVHTGFIIRARKSIKGS</sequence>
<evidence type="ECO:0000313" key="8">
    <source>
        <dbReference type="Proteomes" id="UP000423396"/>
    </source>
</evidence>
<dbReference type="OrthoDB" id="30774at2157"/>
<feature type="binding site" evidence="5">
    <location>
        <begin position="106"/>
        <end position="109"/>
    </location>
    <ligand>
        <name>S-adenosyl-L-methionine</name>
        <dbReference type="ChEBI" id="CHEBI:59789"/>
    </ligand>
</feature>
<evidence type="ECO:0000313" key="7">
    <source>
        <dbReference type="EMBL" id="QGR18981.1"/>
    </source>
</evidence>
<dbReference type="InterPro" id="IPR049470">
    <property type="entry name" value="TRM61_C"/>
</dbReference>
<keyword evidence="4" id="KW-0819">tRNA processing</keyword>
<dbReference type="CDD" id="cd02440">
    <property type="entry name" value="AdoMet_MTases"/>
    <property type="match status" value="1"/>
</dbReference>
<evidence type="ECO:0000259" key="6">
    <source>
        <dbReference type="Pfam" id="PF08704"/>
    </source>
</evidence>
<feature type="binding site" evidence="5">
    <location>
        <position position="127"/>
    </location>
    <ligand>
        <name>S-adenosyl-L-methionine</name>
        <dbReference type="ChEBI" id="CHEBI:59789"/>
    </ligand>
</feature>
<keyword evidence="1 7" id="KW-0489">Methyltransferase</keyword>
<dbReference type="GeneID" id="42797922"/>
<dbReference type="GO" id="GO:0030488">
    <property type="term" value="P:tRNA methylation"/>
    <property type="evidence" value="ECO:0007669"/>
    <property type="project" value="InterPro"/>
</dbReference>
<dbReference type="EMBL" id="CP045483">
    <property type="protein sequence ID" value="QGR18981.1"/>
    <property type="molecule type" value="Genomic_DNA"/>
</dbReference>
<keyword evidence="3 5" id="KW-0949">S-adenosyl-L-methionine</keyword>
<evidence type="ECO:0000256" key="4">
    <source>
        <dbReference type="ARBA" id="ARBA00022694"/>
    </source>
</evidence>
<evidence type="ECO:0000256" key="3">
    <source>
        <dbReference type="ARBA" id="ARBA00022691"/>
    </source>
</evidence>
<feature type="domain" description="tRNA (adenine(58)-N(1))-methyltransferase catalytic subunit TRM61 C-terminal" evidence="6">
    <location>
        <begin position="58"/>
        <end position="238"/>
    </location>
</feature>
<accession>A0A650CM90</accession>
<keyword evidence="2 7" id="KW-0808">Transferase</keyword>
<dbReference type="RefSeq" id="WP_156005228.1">
    <property type="nucleotide sequence ID" value="NZ_CP045483.1"/>
</dbReference>
<dbReference type="GO" id="GO:0160107">
    <property type="term" value="F:tRNA (adenine(58)-N1)-methyltransferase activity"/>
    <property type="evidence" value="ECO:0007669"/>
    <property type="project" value="InterPro"/>
</dbReference>
<keyword evidence="8" id="KW-1185">Reference proteome</keyword>
<dbReference type="PANTHER" id="PTHR12133:SF1">
    <property type="entry name" value="TRNA (ADENINE(58)-N(1))-METHYLTRANSFERASE, MITOCHONDRIAL"/>
    <property type="match status" value="1"/>
</dbReference>
<feature type="binding site" evidence="5">
    <location>
        <position position="171"/>
    </location>
    <ligand>
        <name>S-adenosyl-L-methionine</name>
        <dbReference type="ChEBI" id="CHEBI:59789"/>
    </ligand>
</feature>
<dbReference type="Gene3D" id="3.10.330.20">
    <property type="match status" value="1"/>
</dbReference>
<dbReference type="InterPro" id="IPR029063">
    <property type="entry name" value="SAM-dependent_MTases_sf"/>
</dbReference>
<evidence type="ECO:0000256" key="2">
    <source>
        <dbReference type="ARBA" id="ARBA00022679"/>
    </source>
</evidence>
<dbReference type="SUPFAM" id="SSF53335">
    <property type="entry name" value="S-adenosyl-L-methionine-dependent methyltransferases"/>
    <property type="match status" value="1"/>
</dbReference>
<dbReference type="PANTHER" id="PTHR12133">
    <property type="entry name" value="TRNA (ADENINE(58)-N(1))-METHYLTRANSFERASE"/>
    <property type="match status" value="1"/>
</dbReference>